<evidence type="ECO:0000313" key="2">
    <source>
        <dbReference type="Proteomes" id="UP000192796"/>
    </source>
</evidence>
<gene>
    <name evidence="1" type="ORF">A3860_17055</name>
</gene>
<dbReference type="STRING" id="1703345.A3860_17055"/>
<name>A0A1V9G400_9BACT</name>
<evidence type="ECO:0000313" key="1">
    <source>
        <dbReference type="EMBL" id="OQP65375.1"/>
    </source>
</evidence>
<dbReference type="AlphaFoldDB" id="A0A1V9G400"/>
<keyword evidence="2" id="KW-1185">Reference proteome</keyword>
<sequence length="103" mass="10625">MQKSTLIMKKAKLMLTGIAILAIVGGALAFKAKSAFSTQFCTSTTSGTCVSSFQNGKTATSGTRTYYVVTDDPTACASAALNCSGDKNHGNITTSTTFIVAEP</sequence>
<comment type="caution">
    <text evidence="1">The sequence shown here is derived from an EMBL/GenBank/DDBJ whole genome shotgun (WGS) entry which is preliminary data.</text>
</comment>
<dbReference type="EMBL" id="LVYD01000024">
    <property type="protein sequence ID" value="OQP65375.1"/>
    <property type="molecule type" value="Genomic_DNA"/>
</dbReference>
<organism evidence="1 2">
    <name type="scientific">Niastella vici</name>
    <dbReference type="NCBI Taxonomy" id="1703345"/>
    <lineage>
        <taxon>Bacteria</taxon>
        <taxon>Pseudomonadati</taxon>
        <taxon>Bacteroidota</taxon>
        <taxon>Chitinophagia</taxon>
        <taxon>Chitinophagales</taxon>
        <taxon>Chitinophagaceae</taxon>
        <taxon>Niastella</taxon>
    </lineage>
</organism>
<reference evidence="1 2" key="1">
    <citation type="submission" date="2016-03" db="EMBL/GenBank/DDBJ databases">
        <title>Niastella vici sp. nov., isolated from farmland soil.</title>
        <authorList>
            <person name="Chen L."/>
            <person name="Wang D."/>
            <person name="Yang S."/>
            <person name="Wang G."/>
        </authorList>
    </citation>
    <scope>NUCLEOTIDE SEQUENCE [LARGE SCALE GENOMIC DNA]</scope>
    <source>
        <strain evidence="1 2">DJ57</strain>
    </source>
</reference>
<dbReference type="Proteomes" id="UP000192796">
    <property type="component" value="Unassembled WGS sequence"/>
</dbReference>
<protein>
    <submittedName>
        <fullName evidence="1">Uncharacterized protein</fullName>
    </submittedName>
</protein>
<accession>A0A1V9G400</accession>
<proteinExistence type="predicted"/>